<protein>
    <submittedName>
        <fullName evidence="1">Uncharacterized protein</fullName>
    </submittedName>
</protein>
<sequence>MDEKLDMSQQCALAAQKAKRLLGCMKRSVASRSAPLLCSDTITPTESRALLCYFTKEPDANENLVLSECHKYLAAISPTFDLEATNELAADLCCMDSNRLLCLNLLVCPTLLRGKIEHNPILPSESQFATSSGTSVGSPSHWKTSIVGMDQVSMLLEEEEKGVIESRSRPLRFTENRNKSKKRLLLSATCVLALKVPLSLLNTFMGVSVYACQTLSASSPEVMPLDSGREIPVTPGVELAWLLGWTGSPQHQQLPPKRDKECLFLSITGDTILQHHIVQVLEPTSDQFLVVVAG</sequence>
<evidence type="ECO:0000313" key="1">
    <source>
        <dbReference type="EMBL" id="PKU42553.1"/>
    </source>
</evidence>
<organism evidence="1 2">
    <name type="scientific">Limosa lapponica baueri</name>
    <dbReference type="NCBI Taxonomy" id="1758121"/>
    <lineage>
        <taxon>Eukaryota</taxon>
        <taxon>Metazoa</taxon>
        <taxon>Chordata</taxon>
        <taxon>Craniata</taxon>
        <taxon>Vertebrata</taxon>
        <taxon>Euteleostomi</taxon>
        <taxon>Archelosauria</taxon>
        <taxon>Archosauria</taxon>
        <taxon>Dinosauria</taxon>
        <taxon>Saurischia</taxon>
        <taxon>Theropoda</taxon>
        <taxon>Coelurosauria</taxon>
        <taxon>Aves</taxon>
        <taxon>Neognathae</taxon>
        <taxon>Neoaves</taxon>
        <taxon>Charadriiformes</taxon>
        <taxon>Scolopacidae</taxon>
        <taxon>Limosa</taxon>
    </lineage>
</organism>
<reference evidence="2" key="1">
    <citation type="submission" date="2017-11" db="EMBL/GenBank/DDBJ databases">
        <authorList>
            <person name="Lima N.C."/>
            <person name="Parody-Merino A.M."/>
            <person name="Battley P.F."/>
            <person name="Fidler A.E."/>
            <person name="Prosdocimi F."/>
        </authorList>
    </citation>
    <scope>NUCLEOTIDE SEQUENCE [LARGE SCALE GENOMIC DNA]</scope>
</reference>
<dbReference type="AlphaFoldDB" id="A0A2I0U9B1"/>
<reference evidence="2" key="2">
    <citation type="submission" date="2017-12" db="EMBL/GenBank/DDBJ databases">
        <title>Genome sequence of the Bar-tailed Godwit (Limosa lapponica baueri).</title>
        <authorList>
            <person name="Lima N.C.B."/>
            <person name="Parody-Merino A.M."/>
            <person name="Battley P.F."/>
            <person name="Fidler A.E."/>
            <person name="Prosdocimi F."/>
        </authorList>
    </citation>
    <scope>NUCLEOTIDE SEQUENCE [LARGE SCALE GENOMIC DNA]</scope>
</reference>
<proteinExistence type="predicted"/>
<gene>
    <name evidence="1" type="ORF">llap_7152</name>
</gene>
<evidence type="ECO:0000313" key="2">
    <source>
        <dbReference type="Proteomes" id="UP000233556"/>
    </source>
</evidence>
<keyword evidence="2" id="KW-1185">Reference proteome</keyword>
<name>A0A2I0U9B1_LIMLA</name>
<dbReference type="EMBL" id="KZ505983">
    <property type="protein sequence ID" value="PKU42553.1"/>
    <property type="molecule type" value="Genomic_DNA"/>
</dbReference>
<dbReference type="OrthoDB" id="9921460at2759"/>
<accession>A0A2I0U9B1</accession>
<dbReference type="Proteomes" id="UP000233556">
    <property type="component" value="Unassembled WGS sequence"/>
</dbReference>